<protein>
    <recommendedName>
        <fullName evidence="4">DUF5134 domain-containing protein</fullName>
    </recommendedName>
</protein>
<dbReference type="Proteomes" id="UP000029590">
    <property type="component" value="Unassembled WGS sequence"/>
</dbReference>
<name>A0AAW3F021_BURGA</name>
<feature type="transmembrane region" description="Helical" evidence="1">
    <location>
        <begin position="6"/>
        <end position="33"/>
    </location>
</feature>
<evidence type="ECO:0000256" key="1">
    <source>
        <dbReference type="SAM" id="Phobius"/>
    </source>
</evidence>
<keyword evidence="1" id="KW-0472">Membrane</keyword>
<evidence type="ECO:0008006" key="4">
    <source>
        <dbReference type="Google" id="ProtNLM"/>
    </source>
</evidence>
<accession>A0AAW3F021</accession>
<feature type="transmembrane region" description="Helical" evidence="1">
    <location>
        <begin position="54"/>
        <end position="76"/>
    </location>
</feature>
<dbReference type="EMBL" id="JPGG01000016">
    <property type="protein sequence ID" value="KGC14202.1"/>
    <property type="molecule type" value="Genomic_DNA"/>
</dbReference>
<dbReference type="KEGG" id="bgo:BM43_4273"/>
<reference evidence="2 3" key="1">
    <citation type="submission" date="2014-04" db="EMBL/GenBank/DDBJ databases">
        <authorList>
            <person name="Bishop-Lilly K.A."/>
            <person name="Broomall S.M."/>
            <person name="Chain P.S."/>
            <person name="Chertkov O."/>
            <person name="Coyne S.R."/>
            <person name="Daligault H.E."/>
            <person name="Davenport K.W."/>
            <person name="Erkkila T."/>
            <person name="Frey K.G."/>
            <person name="Gibbons H.S."/>
            <person name="Gu W."/>
            <person name="Jaissle J."/>
            <person name="Johnson S.L."/>
            <person name="Koroleva G.I."/>
            <person name="Ladner J.T."/>
            <person name="Lo C.-C."/>
            <person name="Minogue T.D."/>
            <person name="Munk C."/>
            <person name="Palacios G.F."/>
            <person name="Redden C.L."/>
            <person name="Rosenzweig C.N."/>
            <person name="Scholz M.B."/>
            <person name="Teshima H."/>
            <person name="Xu Y."/>
        </authorList>
    </citation>
    <scope>NUCLEOTIDE SEQUENCE [LARGE SCALE GENOMIC DNA]</scope>
    <source>
        <strain evidence="3">gladioli</strain>
    </source>
</reference>
<evidence type="ECO:0000313" key="3">
    <source>
        <dbReference type="Proteomes" id="UP000029590"/>
    </source>
</evidence>
<feature type="transmembrane region" description="Helical" evidence="1">
    <location>
        <begin position="82"/>
        <end position="104"/>
    </location>
</feature>
<proteinExistence type="predicted"/>
<gene>
    <name evidence="2" type="ORF">DM48_261</name>
</gene>
<dbReference type="RefSeq" id="WP_080741972.1">
    <property type="nucleotide sequence ID" value="NZ_CADEPW010000009.1"/>
</dbReference>
<evidence type="ECO:0000313" key="2">
    <source>
        <dbReference type="EMBL" id="KGC14202.1"/>
    </source>
</evidence>
<dbReference type="AlphaFoldDB" id="A0AAW3F021"/>
<dbReference type="InterPro" id="IPR033458">
    <property type="entry name" value="DUF5134"/>
</dbReference>
<organism evidence="2 3">
    <name type="scientific">Burkholderia gladioli</name>
    <name type="common">Pseudomonas marginata</name>
    <name type="synonym">Phytomonas marginata</name>
    <dbReference type="NCBI Taxonomy" id="28095"/>
    <lineage>
        <taxon>Bacteria</taxon>
        <taxon>Pseudomonadati</taxon>
        <taxon>Pseudomonadota</taxon>
        <taxon>Betaproteobacteria</taxon>
        <taxon>Burkholderiales</taxon>
        <taxon>Burkholderiaceae</taxon>
        <taxon>Burkholderia</taxon>
    </lineage>
</organism>
<comment type="caution">
    <text evidence="2">The sequence shown here is derived from an EMBL/GenBank/DDBJ whole genome shotgun (WGS) entry which is preliminary data.</text>
</comment>
<keyword evidence="1" id="KW-0812">Transmembrane</keyword>
<sequence length="204" mass="21168">MNVPAWWSGALAALMIAAALPGAWRVALARIPVAASAATMQRSPRRRPRRVGRLDAEISASLMALAMTGMLLPSFAILPDRAWAATFVLGAAWFVGRCTAAVRAAGFRALGNGHDFTQVLHCAASAYMFASAPIASMCAQAPGIGKYLSLSSAIAFVLVGDCLREGCRASVARALMPGASADVARSACRIVMGMAMAAMLLAMP</sequence>
<dbReference type="Pfam" id="PF17197">
    <property type="entry name" value="DUF5134"/>
    <property type="match status" value="1"/>
</dbReference>
<keyword evidence="1" id="KW-1133">Transmembrane helix</keyword>